<protein>
    <submittedName>
        <fullName evidence="1">Uncharacterized protein</fullName>
    </submittedName>
</protein>
<sequence length="107" mass="12479">MSYILETVEFEPEMRKWLEWFCHENELPFSQALNLILDIGRQVAENEKTPFELPKAQKLVIQCVMESLLILREAYLREPQQRQAISENAKVAIRKTLGNPESECLSS</sequence>
<dbReference type="EMBL" id="LKAJ02000003">
    <property type="protein sequence ID" value="MCS5712841.1"/>
    <property type="molecule type" value="Genomic_DNA"/>
</dbReference>
<dbReference type="RefSeq" id="WP_075067768.1">
    <property type="nucleotide sequence ID" value="NZ_LKAJ02000003.1"/>
</dbReference>
<dbReference type="STRING" id="295108.HT99x_03188"/>
<evidence type="ECO:0000313" key="3">
    <source>
        <dbReference type="Proteomes" id="UP000051497"/>
    </source>
</evidence>
<gene>
    <name evidence="2" type="ORF">HT99x_015485</name>
    <name evidence="1" type="ORF">HT99x_03188</name>
</gene>
<keyword evidence="3" id="KW-1185">Reference proteome</keyword>
<proteinExistence type="predicted"/>
<evidence type="ECO:0000313" key="2">
    <source>
        <dbReference type="EMBL" id="MCS5712841.1"/>
    </source>
</evidence>
<comment type="caution">
    <text evidence="1">The sequence shown here is derived from an EMBL/GenBank/DDBJ whole genome shotgun (WGS) entry which is preliminary data.</text>
</comment>
<accession>A0A0Q9YC82</accession>
<dbReference type="AlphaFoldDB" id="A0A0Q9YC82"/>
<organism evidence="1">
    <name type="scientific">Candidatus Berkiella aquae</name>
    <dbReference type="NCBI Taxonomy" id="295108"/>
    <lineage>
        <taxon>Bacteria</taxon>
        <taxon>Pseudomonadati</taxon>
        <taxon>Pseudomonadota</taxon>
        <taxon>Gammaproteobacteria</taxon>
        <taxon>Candidatus Berkiellales</taxon>
        <taxon>Candidatus Berkiellaceae</taxon>
        <taxon>Candidatus Berkiella</taxon>
    </lineage>
</organism>
<reference evidence="1" key="1">
    <citation type="submission" date="2015-09" db="EMBL/GenBank/DDBJ databases">
        <title>Draft Genome Sequences of Two Novel Amoeba-resistant Intranuclear Bacteria, Candidatus Berkiella cookevillensis and Candidatus Berkiella aquae.</title>
        <authorList>
            <person name="Mehari Y.T."/>
            <person name="Arivett B.A."/>
            <person name="Farone A.L."/>
            <person name="Gunderson J.H."/>
            <person name="Farone M.B."/>
        </authorList>
    </citation>
    <scope>NUCLEOTIDE SEQUENCE [LARGE SCALE GENOMIC DNA]</scope>
    <source>
        <strain evidence="1">HT99</strain>
    </source>
</reference>
<reference evidence="2" key="3">
    <citation type="submission" date="2021-06" db="EMBL/GenBank/DDBJ databases">
        <title>Genomic Description and Analysis of Intracellular Bacteria, Candidatus Berkiella cookevillensis and Candidatus Berkiella aquae.</title>
        <authorList>
            <person name="Kidane D.T."/>
            <person name="Mehari Y.T."/>
            <person name="Rice F.C."/>
            <person name="Arivett B.A."/>
            <person name="Farone A.L."/>
            <person name="Berk S.G."/>
            <person name="Farone M.B."/>
        </authorList>
    </citation>
    <scope>NUCLEOTIDE SEQUENCE</scope>
    <source>
        <strain evidence="2">HT99</strain>
    </source>
</reference>
<dbReference type="EMBL" id="LKAJ01000029">
    <property type="protein sequence ID" value="KRG17433.1"/>
    <property type="molecule type" value="Genomic_DNA"/>
</dbReference>
<reference evidence="2" key="2">
    <citation type="journal article" date="2016" name="Genome Announc.">
        <title>Draft Genome Sequences of Two Novel Amoeba-Resistant Intranuclear Bacteria, 'Candidatus Berkiella cookevillensis' and 'Candidatus Berkiella aquae'.</title>
        <authorList>
            <person name="Mehari Y.T."/>
            <person name="Arivett B.A."/>
            <person name="Farone A.L."/>
            <person name="Gunderson J.H."/>
            <person name="Farone M.B."/>
        </authorList>
    </citation>
    <scope>NUCLEOTIDE SEQUENCE</scope>
    <source>
        <strain evidence="2">HT99</strain>
    </source>
</reference>
<name>A0A0Q9YC82_9GAMM</name>
<dbReference type="Proteomes" id="UP000051497">
    <property type="component" value="Unassembled WGS sequence"/>
</dbReference>
<evidence type="ECO:0000313" key="1">
    <source>
        <dbReference type="EMBL" id="KRG17433.1"/>
    </source>
</evidence>